<dbReference type="SMART" id="SM00448">
    <property type="entry name" value="REC"/>
    <property type="match status" value="1"/>
</dbReference>
<dbReference type="SUPFAM" id="SSF52172">
    <property type="entry name" value="CheY-like"/>
    <property type="match status" value="1"/>
</dbReference>
<name>A0A327XLQ9_9RHOB</name>
<feature type="modified residue" description="4-aspartylphosphate" evidence="2">
    <location>
        <position position="54"/>
    </location>
</feature>
<evidence type="ECO:0000259" key="3">
    <source>
        <dbReference type="PROSITE" id="PS50110"/>
    </source>
</evidence>
<dbReference type="PANTHER" id="PTHR44591:SF3">
    <property type="entry name" value="RESPONSE REGULATORY DOMAIN-CONTAINING PROTEIN"/>
    <property type="match status" value="1"/>
</dbReference>
<dbReference type="InterPro" id="IPR011006">
    <property type="entry name" value="CheY-like_superfamily"/>
</dbReference>
<dbReference type="InterPro" id="IPR001789">
    <property type="entry name" value="Sig_transdc_resp-reg_receiver"/>
</dbReference>
<dbReference type="OrthoDB" id="9802155at2"/>
<protein>
    <submittedName>
        <fullName evidence="4">Two-component system KDP operon response regulator KdpE</fullName>
    </submittedName>
</protein>
<sequence length="123" mass="13436">MARLLLADDDRLFCNAFRSGMIALGHQVETTSTGDMALKRLQEIGGAIDLVFLDMLMGGGGGAITLHRIRQIWPDLPVVVITGQLELADSPLFTEGLQLASERLAKPARLRELDEVIHRLLCG</sequence>
<keyword evidence="1 2" id="KW-0597">Phosphoprotein</keyword>
<dbReference type="Gene3D" id="3.40.50.2300">
    <property type="match status" value="1"/>
</dbReference>
<dbReference type="Proteomes" id="UP000249165">
    <property type="component" value="Unassembled WGS sequence"/>
</dbReference>
<gene>
    <name evidence="4" type="ORF">ATI53_10698</name>
</gene>
<organism evidence="4 5">
    <name type="scientific">Salipiger aestuarii</name>
    <dbReference type="NCBI Taxonomy" id="568098"/>
    <lineage>
        <taxon>Bacteria</taxon>
        <taxon>Pseudomonadati</taxon>
        <taxon>Pseudomonadota</taxon>
        <taxon>Alphaproteobacteria</taxon>
        <taxon>Rhodobacterales</taxon>
        <taxon>Roseobacteraceae</taxon>
        <taxon>Salipiger</taxon>
    </lineage>
</organism>
<dbReference type="InterPro" id="IPR050595">
    <property type="entry name" value="Bact_response_regulator"/>
</dbReference>
<dbReference type="AlphaFoldDB" id="A0A327XLQ9"/>
<dbReference type="PANTHER" id="PTHR44591">
    <property type="entry name" value="STRESS RESPONSE REGULATOR PROTEIN 1"/>
    <property type="match status" value="1"/>
</dbReference>
<feature type="domain" description="Response regulatory" evidence="3">
    <location>
        <begin position="3"/>
        <end position="121"/>
    </location>
</feature>
<evidence type="ECO:0000256" key="1">
    <source>
        <dbReference type="ARBA" id="ARBA00022553"/>
    </source>
</evidence>
<reference evidence="4 5" key="1">
    <citation type="submission" date="2018-06" db="EMBL/GenBank/DDBJ databases">
        <title>Genomic Encyclopedia of Archaeal and Bacterial Type Strains, Phase II (KMG-II): from individual species to whole genera.</title>
        <authorList>
            <person name="Goeker M."/>
        </authorList>
    </citation>
    <scope>NUCLEOTIDE SEQUENCE [LARGE SCALE GENOMIC DNA]</scope>
    <source>
        <strain evidence="4 5">DSM 22011</strain>
    </source>
</reference>
<dbReference type="GO" id="GO:0000160">
    <property type="term" value="P:phosphorelay signal transduction system"/>
    <property type="evidence" value="ECO:0007669"/>
    <property type="project" value="InterPro"/>
</dbReference>
<proteinExistence type="predicted"/>
<evidence type="ECO:0000313" key="5">
    <source>
        <dbReference type="Proteomes" id="UP000249165"/>
    </source>
</evidence>
<dbReference type="Pfam" id="PF00072">
    <property type="entry name" value="Response_reg"/>
    <property type="match status" value="1"/>
</dbReference>
<dbReference type="RefSeq" id="WP_111551292.1">
    <property type="nucleotide sequence ID" value="NZ_LIQE01000075.1"/>
</dbReference>
<comment type="caution">
    <text evidence="4">The sequence shown here is derived from an EMBL/GenBank/DDBJ whole genome shotgun (WGS) entry which is preliminary data.</text>
</comment>
<evidence type="ECO:0000313" key="4">
    <source>
        <dbReference type="EMBL" id="RAK09444.1"/>
    </source>
</evidence>
<evidence type="ECO:0000256" key="2">
    <source>
        <dbReference type="PROSITE-ProRule" id="PRU00169"/>
    </source>
</evidence>
<dbReference type="EMBL" id="QLMG01000069">
    <property type="protein sequence ID" value="RAK09444.1"/>
    <property type="molecule type" value="Genomic_DNA"/>
</dbReference>
<keyword evidence="5" id="KW-1185">Reference proteome</keyword>
<dbReference type="PROSITE" id="PS50110">
    <property type="entry name" value="RESPONSE_REGULATORY"/>
    <property type="match status" value="1"/>
</dbReference>
<accession>A0A327XLQ9</accession>